<name>A0ACB8B9L4_9AGAM</name>
<dbReference type="EMBL" id="MU266482">
    <property type="protein sequence ID" value="KAH7922500.1"/>
    <property type="molecule type" value="Genomic_DNA"/>
</dbReference>
<accession>A0ACB8B9L4</accession>
<organism evidence="1 2">
    <name type="scientific">Leucogyrophana mollusca</name>
    <dbReference type="NCBI Taxonomy" id="85980"/>
    <lineage>
        <taxon>Eukaryota</taxon>
        <taxon>Fungi</taxon>
        <taxon>Dikarya</taxon>
        <taxon>Basidiomycota</taxon>
        <taxon>Agaricomycotina</taxon>
        <taxon>Agaricomycetes</taxon>
        <taxon>Agaricomycetidae</taxon>
        <taxon>Boletales</taxon>
        <taxon>Boletales incertae sedis</taxon>
        <taxon>Leucogyrophana</taxon>
    </lineage>
</organism>
<feature type="non-terminal residue" evidence="1">
    <location>
        <position position="1"/>
    </location>
</feature>
<comment type="caution">
    <text evidence="1">The sequence shown here is derived from an EMBL/GenBank/DDBJ whole genome shotgun (WGS) entry which is preliminary data.</text>
</comment>
<dbReference type="Proteomes" id="UP000790709">
    <property type="component" value="Unassembled WGS sequence"/>
</dbReference>
<protein>
    <submittedName>
        <fullName evidence="1">Uncharacterized protein</fullName>
    </submittedName>
</protein>
<feature type="non-terminal residue" evidence="1">
    <location>
        <position position="181"/>
    </location>
</feature>
<proteinExistence type="predicted"/>
<reference evidence="1" key="1">
    <citation type="journal article" date="2021" name="New Phytol.">
        <title>Evolutionary innovations through gain and loss of genes in the ectomycorrhizal Boletales.</title>
        <authorList>
            <person name="Wu G."/>
            <person name="Miyauchi S."/>
            <person name="Morin E."/>
            <person name="Kuo A."/>
            <person name="Drula E."/>
            <person name="Varga T."/>
            <person name="Kohler A."/>
            <person name="Feng B."/>
            <person name="Cao Y."/>
            <person name="Lipzen A."/>
            <person name="Daum C."/>
            <person name="Hundley H."/>
            <person name="Pangilinan J."/>
            <person name="Johnson J."/>
            <person name="Barry K."/>
            <person name="LaButti K."/>
            <person name="Ng V."/>
            <person name="Ahrendt S."/>
            <person name="Min B."/>
            <person name="Choi I.G."/>
            <person name="Park H."/>
            <person name="Plett J.M."/>
            <person name="Magnuson J."/>
            <person name="Spatafora J.W."/>
            <person name="Nagy L.G."/>
            <person name="Henrissat B."/>
            <person name="Grigoriev I.V."/>
            <person name="Yang Z.L."/>
            <person name="Xu J."/>
            <person name="Martin F.M."/>
        </authorList>
    </citation>
    <scope>NUCLEOTIDE SEQUENCE</scope>
    <source>
        <strain evidence="1">KUC20120723A-06</strain>
    </source>
</reference>
<sequence length="181" mass="20935">SIRITKQGKMRNWVKHALNFFQVWGHLCCDIYRLHEFWQDNPGKLLTLQTSSSDVTTSALPRLISVVEIIKREYLKNLVLSTSNLSGLHQYNRLLCEERLEDHGEDRADALPMALEGRNQCVVDAWDDMMHPKQSFAPCLKITLSVKPLPGKLEKGMTYQSPEMRRLSKTAKARIRKKEKE</sequence>
<evidence type="ECO:0000313" key="1">
    <source>
        <dbReference type="EMBL" id="KAH7922500.1"/>
    </source>
</evidence>
<evidence type="ECO:0000313" key="2">
    <source>
        <dbReference type="Proteomes" id="UP000790709"/>
    </source>
</evidence>
<keyword evidence="2" id="KW-1185">Reference proteome</keyword>
<gene>
    <name evidence="1" type="ORF">BV22DRAFT_990737</name>
</gene>